<dbReference type="AlphaFoldDB" id="A0A653B7X6"/>
<name>A0A653B7X6_ECTOL</name>
<dbReference type="EMBL" id="LR130779">
    <property type="protein sequence ID" value="VDN64500.1"/>
    <property type="molecule type" value="Genomic_DNA"/>
</dbReference>
<organism evidence="1">
    <name type="scientific">Ectopseudomonas oleovorans</name>
    <name type="common">Pseudomonas oleovorans</name>
    <dbReference type="NCBI Taxonomy" id="301"/>
    <lineage>
        <taxon>Bacteria</taxon>
        <taxon>Pseudomonadati</taxon>
        <taxon>Pseudomonadota</taxon>
        <taxon>Gammaproteobacteria</taxon>
        <taxon>Pseudomonadales</taxon>
        <taxon>Pseudomonadaceae</taxon>
        <taxon>Ectopseudomonas</taxon>
    </lineage>
</organism>
<reference evidence="1" key="1">
    <citation type="submission" date="2018-11" db="EMBL/GenBank/DDBJ databases">
        <authorList>
            <consortium name="Genoscope - CEA"/>
            <person name="William W."/>
        </authorList>
    </citation>
    <scope>NUCLEOTIDE SEQUENCE [LARGE SCALE GENOMIC DNA]</scope>
    <source>
        <strain evidence="1">T9AD</strain>
    </source>
</reference>
<evidence type="ECO:0000313" key="1">
    <source>
        <dbReference type="EMBL" id="VDN64500.1"/>
    </source>
</evidence>
<proteinExistence type="predicted"/>
<gene>
    <name evidence="1" type="ORF">POT9AD_3525</name>
</gene>
<accession>A0A653B7X6</accession>
<sequence>MHAFGSPLPFMGEGLGERAEDVAELPVFLSPQGGEGTDRV</sequence>
<protein>
    <submittedName>
        <fullName evidence="1">Uncharacterized protein</fullName>
    </submittedName>
</protein>